<evidence type="ECO:0000256" key="3">
    <source>
        <dbReference type="ARBA" id="ARBA00022729"/>
    </source>
</evidence>
<comment type="subcellular location">
    <subcellularLocation>
        <location evidence="1">Secreted</location>
    </subcellularLocation>
</comment>
<reference evidence="8" key="1">
    <citation type="submission" date="2016-02" db="EMBL/GenBank/DDBJ databases">
        <authorList>
            <person name="Rodrigo-Torres Lidia"/>
            <person name="Arahal R.David."/>
        </authorList>
    </citation>
    <scope>NUCLEOTIDE SEQUENCE [LARGE SCALE GENOMIC DNA]</scope>
    <source>
        <strain evidence="8">CECT 9029</strain>
    </source>
</reference>
<dbReference type="InterPro" id="IPR059100">
    <property type="entry name" value="TSP3_bac"/>
</dbReference>
<dbReference type="EMBL" id="FIZX01000001">
    <property type="protein sequence ID" value="CZF78171.1"/>
    <property type="molecule type" value="Genomic_DNA"/>
</dbReference>
<proteinExistence type="predicted"/>
<dbReference type="InterPro" id="IPR013211">
    <property type="entry name" value="LVIVD"/>
</dbReference>
<organism evidence="7 8">
    <name type="scientific">Grimontia celer</name>
    <dbReference type="NCBI Taxonomy" id="1796497"/>
    <lineage>
        <taxon>Bacteria</taxon>
        <taxon>Pseudomonadati</taxon>
        <taxon>Pseudomonadota</taxon>
        <taxon>Gammaproteobacteria</taxon>
        <taxon>Vibrionales</taxon>
        <taxon>Vibrionaceae</taxon>
        <taxon>Grimontia</taxon>
    </lineage>
</organism>
<evidence type="ECO:0000256" key="6">
    <source>
        <dbReference type="SAM" id="SignalP"/>
    </source>
</evidence>
<evidence type="ECO:0000256" key="1">
    <source>
        <dbReference type="ARBA" id="ARBA00004613"/>
    </source>
</evidence>
<keyword evidence="3 6" id="KW-0732">Signal</keyword>
<evidence type="ECO:0000256" key="4">
    <source>
        <dbReference type="ARBA" id="ARBA00022837"/>
    </source>
</evidence>
<evidence type="ECO:0000313" key="8">
    <source>
        <dbReference type="Proteomes" id="UP000071641"/>
    </source>
</evidence>
<dbReference type="Pfam" id="PF17957">
    <property type="entry name" value="Big_7"/>
    <property type="match status" value="1"/>
</dbReference>
<dbReference type="Pfam" id="PF18884">
    <property type="entry name" value="TSP3_bac"/>
    <property type="match status" value="3"/>
</dbReference>
<evidence type="ECO:0000313" key="7">
    <source>
        <dbReference type="EMBL" id="CZF78171.1"/>
    </source>
</evidence>
<dbReference type="InterPro" id="IPR013783">
    <property type="entry name" value="Ig-like_fold"/>
</dbReference>
<name>A0A128EW06_9GAMM</name>
<dbReference type="InterPro" id="IPR015943">
    <property type="entry name" value="WD40/YVTN_repeat-like_dom_sf"/>
</dbReference>
<gene>
    <name evidence="7" type="ORF">GCE9029_00673</name>
</gene>
<dbReference type="AlphaFoldDB" id="A0A128EW06"/>
<dbReference type="SUPFAM" id="SSF101908">
    <property type="entry name" value="Putative isomerase YbhE"/>
    <property type="match status" value="1"/>
</dbReference>
<dbReference type="OrthoDB" id="9122461at2"/>
<keyword evidence="4" id="KW-0106">Calcium</keyword>
<feature type="signal peptide" evidence="6">
    <location>
        <begin position="1"/>
        <end position="23"/>
    </location>
</feature>
<dbReference type="InterPro" id="IPR051495">
    <property type="entry name" value="Epithelial_Barrier/Signaling"/>
</dbReference>
<evidence type="ECO:0000256" key="5">
    <source>
        <dbReference type="SAM" id="MobiDB-lite"/>
    </source>
</evidence>
<keyword evidence="2" id="KW-0964">Secreted</keyword>
<accession>A0A128EW06</accession>
<dbReference type="Proteomes" id="UP000071641">
    <property type="component" value="Unassembled WGS sequence"/>
</dbReference>
<dbReference type="SUPFAM" id="SSF49373">
    <property type="entry name" value="Invasin/intimin cell-adhesion fragments"/>
    <property type="match status" value="1"/>
</dbReference>
<keyword evidence="8" id="KW-1185">Reference proteome</keyword>
<protein>
    <submittedName>
        <fullName evidence="7">LVIVD repeat protein</fullName>
    </submittedName>
</protein>
<dbReference type="Gene3D" id="2.60.40.1080">
    <property type="match status" value="2"/>
</dbReference>
<feature type="chain" id="PRO_5007281755" evidence="6">
    <location>
        <begin position="24"/>
        <end position="1084"/>
    </location>
</feature>
<dbReference type="Gene3D" id="2.60.40.10">
    <property type="entry name" value="Immunoglobulins"/>
    <property type="match status" value="1"/>
</dbReference>
<sequence>MKLGLKCQALALALFSTTSFTYAGEVKLDQHCIINILNRTIQVSEDGGWALPNVPSNMGQIRARATCTYEDGSTVSGQSEYFSVARNGVTKVGDIRFDTLSAIPVSLAFDSTEPTFLREIGEEYALSVLATYQDGGVVDISAEQGTNYSTSNDQIAEVNEAGVVIARSNGVALISVRKDGVLAAKRVIVSTGGDQDGDGLPDEFERQNGLNPSDPIDALEDIDKDGLTALEEFRLGTDLRVADTDGDGISDGEEVNPGEDGYVSDPLLQDTDGDGLNDGLEVVLSTDPSDPNDHDYTQAIVEYAIQPLSFTLYNNTIEPEGVGQQVTLTASLIDGNTIDLTSRGRGTNYQSSDLSVCNFGLDAGVVFGSGEGFCQITVTHEDFSATLDANVIRFNPEPLSVVNIPGYANNVDVSGDFAYVAAGNSGLVVVDLSDRRNPQLAAEIDTDGVAIDVVEDGAFVYVADGGKGLKIYDVSDNVNPRFVGGAETAGLAQDLAVQGDVVYLADSTGGIQVFDVSDRTLPVSIGQVNGVGNVMSVAVDGNVLVAVSTTGLFIIDVTFPSVPAVVSSVRMSNLKEVVISDGYAYIASYTNGYHIYDLSNIEQPRQTFSGREFYPRDVAVNGNLALYAEQLFPNAIPYVNKRDPENASFPGTINMASLGDYAGTGIALDDQYVYVSSEYYVVSSDYGSVGNTALMIAQYRHIEDNAGIPPKSEITAPETGLEFVQGEVLRIAADVSDDIFVADVQLLVNGEFHSRDTSQPYLFNYPLPRDVIGEMTFEVKASDLGGNITISTPVTINVIEDPGTTVTGLVIDQDGAPVPFAQITCLEAVGLSDVGGAFSVEGVATVSPITCSASAEINGTTFTGLSARVSPVRGAETNMGNIIIQSATFDPEYGSNLRQSDDDFDYVSFSDGFSFPLFGSTYTGVYVNSNGRLSFAYGDRTYTESFSVFTGQPNIAAFFDDLHPGRGGAVFYKQMADRFVVTWDRVPHFQYGGSNTLQITLFQDGRINIGYNGLSAAGAFIGISTGDSLGATSLDLSEGPYVVDNAVTFYEHFVVGGNTFDLDQQFLLFTPKAQGFAISTTPLK</sequence>
<dbReference type="Pfam" id="PF08309">
    <property type="entry name" value="LVIVD"/>
    <property type="match status" value="5"/>
</dbReference>
<feature type="region of interest" description="Disordered" evidence="5">
    <location>
        <begin position="192"/>
        <end position="213"/>
    </location>
</feature>
<dbReference type="RefSeq" id="WP_062661020.1">
    <property type="nucleotide sequence ID" value="NZ_FIZX01000001.1"/>
</dbReference>
<dbReference type="PANTHER" id="PTHR13802:SF52">
    <property type="entry name" value="MUCIN-4"/>
    <property type="match status" value="1"/>
</dbReference>
<evidence type="ECO:0000256" key="2">
    <source>
        <dbReference type="ARBA" id="ARBA00022525"/>
    </source>
</evidence>
<dbReference type="InterPro" id="IPR008964">
    <property type="entry name" value="Invasin/intimin_cell_adhesion"/>
</dbReference>
<dbReference type="PANTHER" id="PTHR13802">
    <property type="entry name" value="MUCIN 4-RELATED"/>
    <property type="match status" value="1"/>
</dbReference>
<dbReference type="Gene3D" id="2.130.10.10">
    <property type="entry name" value="YVTN repeat-like/Quinoprotein amine dehydrogenase"/>
    <property type="match status" value="1"/>
</dbReference>
<dbReference type="STRING" id="1796497.GCE9029_00673"/>